<gene>
    <name evidence="1" type="ORF">M438DRAFT_346385</name>
</gene>
<dbReference type="AlphaFoldDB" id="A0A074XDD8"/>
<dbReference type="Proteomes" id="UP000030706">
    <property type="component" value="Unassembled WGS sequence"/>
</dbReference>
<proteinExistence type="predicted"/>
<dbReference type="GeneID" id="40747971"/>
<keyword evidence="2" id="KW-1185">Reference proteome</keyword>
<dbReference type="RefSeq" id="XP_029759620.1">
    <property type="nucleotide sequence ID" value="XM_029905665.1"/>
</dbReference>
<reference evidence="1 2" key="1">
    <citation type="journal article" date="2014" name="BMC Genomics">
        <title>Genome sequencing of four Aureobasidium pullulans varieties: biotechnological potential, stress tolerance, and description of new species.</title>
        <authorList>
            <person name="Gostin Ar C."/>
            <person name="Ohm R.A."/>
            <person name="Kogej T."/>
            <person name="Sonjak S."/>
            <person name="Turk M."/>
            <person name="Zajc J."/>
            <person name="Zalar P."/>
            <person name="Grube M."/>
            <person name="Sun H."/>
            <person name="Han J."/>
            <person name="Sharma A."/>
            <person name="Chiniquy J."/>
            <person name="Ngan C.Y."/>
            <person name="Lipzen A."/>
            <person name="Barry K."/>
            <person name="Grigoriev I.V."/>
            <person name="Gunde-Cimerman N."/>
        </authorList>
    </citation>
    <scope>NUCLEOTIDE SEQUENCE [LARGE SCALE GENOMIC DNA]</scope>
    <source>
        <strain evidence="1 2">EXF-150</strain>
    </source>
</reference>
<dbReference type="STRING" id="1043002.A0A074XDD8"/>
<dbReference type="EMBL" id="KL584984">
    <property type="protein sequence ID" value="KEQ83433.1"/>
    <property type="molecule type" value="Genomic_DNA"/>
</dbReference>
<protein>
    <submittedName>
        <fullName evidence="1">Uncharacterized protein</fullName>
    </submittedName>
</protein>
<accession>A0A074XDD8</accession>
<sequence>MSSSHSSYESLLAADIFPHASPDLLRLRWDLNSDDISDSILILDDPTNGDSDGEPFSSTHRICELASHCPAVSSIVVSIESLNNYANEWIYTHKVHGYPVDFDEEEWGPPIFDSEGVAIHCCGEDRPGQGPKLEIVAEAGHFVTVGQFVNAVHPCLRGLKGQLNSAVNVWRCWGPQEDPEMIVRLSWIPIRVHDTKGWTPEWAARDREIQAKIAKNTFQTMGELGL</sequence>
<dbReference type="OrthoDB" id="3787188at2759"/>
<organism evidence="1 2">
    <name type="scientific">Aureobasidium pullulans EXF-150</name>
    <dbReference type="NCBI Taxonomy" id="1043002"/>
    <lineage>
        <taxon>Eukaryota</taxon>
        <taxon>Fungi</taxon>
        <taxon>Dikarya</taxon>
        <taxon>Ascomycota</taxon>
        <taxon>Pezizomycotina</taxon>
        <taxon>Dothideomycetes</taxon>
        <taxon>Dothideomycetidae</taxon>
        <taxon>Dothideales</taxon>
        <taxon>Saccotheciaceae</taxon>
        <taxon>Aureobasidium</taxon>
    </lineage>
</organism>
<evidence type="ECO:0000313" key="1">
    <source>
        <dbReference type="EMBL" id="KEQ83433.1"/>
    </source>
</evidence>
<dbReference type="HOGENOM" id="CLU_109869_0_0_1"/>
<evidence type="ECO:0000313" key="2">
    <source>
        <dbReference type="Proteomes" id="UP000030706"/>
    </source>
</evidence>
<name>A0A074XDD8_AURPU</name>